<evidence type="ECO:0000259" key="3">
    <source>
        <dbReference type="PROSITE" id="PS50157"/>
    </source>
</evidence>
<evidence type="ECO:0000313" key="5">
    <source>
        <dbReference type="Proteomes" id="UP001346149"/>
    </source>
</evidence>
<dbReference type="PANTHER" id="PTHR46869:SF1">
    <property type="entry name" value="C2H2-LIKE ZINC FINGER PROTEIN"/>
    <property type="match status" value="1"/>
</dbReference>
<feature type="domain" description="C2H2-type" evidence="3">
    <location>
        <begin position="90"/>
        <end position="121"/>
    </location>
</feature>
<dbReference type="SUPFAM" id="SSF57667">
    <property type="entry name" value="beta-beta-alpha zinc fingers"/>
    <property type="match status" value="1"/>
</dbReference>
<dbReference type="SMART" id="SM00355">
    <property type="entry name" value="ZnF_C2H2"/>
    <property type="match status" value="3"/>
</dbReference>
<feature type="compositionally biased region" description="Basic and acidic residues" evidence="2">
    <location>
        <begin position="272"/>
        <end position="286"/>
    </location>
</feature>
<organism evidence="4 5">
    <name type="scientific">Trapa natans</name>
    <name type="common">Water chestnut</name>
    <dbReference type="NCBI Taxonomy" id="22666"/>
    <lineage>
        <taxon>Eukaryota</taxon>
        <taxon>Viridiplantae</taxon>
        <taxon>Streptophyta</taxon>
        <taxon>Embryophyta</taxon>
        <taxon>Tracheophyta</taxon>
        <taxon>Spermatophyta</taxon>
        <taxon>Magnoliopsida</taxon>
        <taxon>eudicotyledons</taxon>
        <taxon>Gunneridae</taxon>
        <taxon>Pentapetalae</taxon>
        <taxon>rosids</taxon>
        <taxon>malvids</taxon>
        <taxon>Myrtales</taxon>
        <taxon>Lythraceae</taxon>
        <taxon>Trapa</taxon>
    </lineage>
</organism>
<dbReference type="Pfam" id="PF13912">
    <property type="entry name" value="zf-C2H2_6"/>
    <property type="match status" value="3"/>
</dbReference>
<protein>
    <recommendedName>
        <fullName evidence="3">C2H2-type domain-containing protein</fullName>
    </recommendedName>
</protein>
<comment type="caution">
    <text evidence="4">The sequence shown here is derived from an EMBL/GenBank/DDBJ whole genome shotgun (WGS) entry which is preliminary data.</text>
</comment>
<dbReference type="Gene3D" id="3.30.160.60">
    <property type="entry name" value="Classic Zinc Finger"/>
    <property type="match status" value="1"/>
</dbReference>
<feature type="region of interest" description="Disordered" evidence="2">
    <location>
        <begin position="256"/>
        <end position="300"/>
    </location>
</feature>
<evidence type="ECO:0000256" key="1">
    <source>
        <dbReference type="PROSITE-ProRule" id="PRU00042"/>
    </source>
</evidence>
<name>A0AAN7LRQ1_TRANT</name>
<dbReference type="PANTHER" id="PTHR46869">
    <property type="entry name" value="C2H2-LIKE ZINC FINGER PROTEIN"/>
    <property type="match status" value="1"/>
</dbReference>
<dbReference type="InterPro" id="IPR013087">
    <property type="entry name" value="Znf_C2H2_type"/>
</dbReference>
<evidence type="ECO:0000256" key="2">
    <source>
        <dbReference type="SAM" id="MobiDB-lite"/>
    </source>
</evidence>
<accession>A0AAN7LRQ1</accession>
<evidence type="ECO:0000313" key="4">
    <source>
        <dbReference type="EMBL" id="KAK4791246.1"/>
    </source>
</evidence>
<dbReference type="Proteomes" id="UP001346149">
    <property type="component" value="Unassembled WGS sequence"/>
</dbReference>
<keyword evidence="1" id="KW-0479">Metal-binding</keyword>
<dbReference type="InterPro" id="IPR036236">
    <property type="entry name" value="Znf_C2H2_sf"/>
</dbReference>
<sequence length="439" mass="48660">MNKDQKMMRGTAKSFCSKRHSHGKSFTGHLRAHKIGINSSMENFSKICEDIKNGRGYFSLEDGGSSGYGLRKKKSRRRLVDSVSPALHGYGCSNVCKECGKGFQSLKALCGHMACHSEKASGWSAEDEDISDQIVEGNKVFRSVTESDQCNGYSSSETEQEQEELAKCLMMLSRDDRRVQAPNLYDSLVLESKSSPIHVMARGSDTGGVNSASGFMENMEMEKLHKRRLKASEILANSHKSSAGYLKIKVPAEPRRAKDISNAVHSGKKYGTRTEHMQESPARKNNPDNPQSPRDGISCAGGHEYTLTNAKQMHQCDICSKLFNSHKALRGHKSAASCYRKVELSRLPHSNTKVHNHQSSRNLSFDWKKTLGTKKSYRHECPICSRVFKSGQALGGHKRSHFLGSSEIRSMAVGSEVDKVHNLMDLNLPAAPCSASFHF</sequence>
<dbReference type="PROSITE" id="PS50157">
    <property type="entry name" value="ZINC_FINGER_C2H2_2"/>
    <property type="match status" value="2"/>
</dbReference>
<keyword evidence="1" id="KW-0863">Zinc-finger</keyword>
<dbReference type="PROSITE" id="PS00028">
    <property type="entry name" value="ZINC_FINGER_C2H2_1"/>
    <property type="match status" value="2"/>
</dbReference>
<reference evidence="4 5" key="1">
    <citation type="journal article" date="2023" name="Hortic Res">
        <title>Pangenome of water caltrop reveals structural variations and asymmetric subgenome divergence after allopolyploidization.</title>
        <authorList>
            <person name="Zhang X."/>
            <person name="Chen Y."/>
            <person name="Wang L."/>
            <person name="Yuan Y."/>
            <person name="Fang M."/>
            <person name="Shi L."/>
            <person name="Lu R."/>
            <person name="Comes H.P."/>
            <person name="Ma Y."/>
            <person name="Chen Y."/>
            <person name="Huang G."/>
            <person name="Zhou Y."/>
            <person name="Zheng Z."/>
            <person name="Qiu Y."/>
        </authorList>
    </citation>
    <scope>NUCLEOTIDE SEQUENCE [LARGE SCALE GENOMIC DNA]</scope>
    <source>
        <strain evidence="4">F231</strain>
    </source>
</reference>
<gene>
    <name evidence="4" type="ORF">SAY86_031659</name>
</gene>
<feature type="domain" description="C2H2-type" evidence="3">
    <location>
        <begin position="379"/>
        <end position="401"/>
    </location>
</feature>
<keyword evidence="5" id="KW-1185">Reference proteome</keyword>
<dbReference type="AlphaFoldDB" id="A0AAN7LRQ1"/>
<dbReference type="EMBL" id="JAXQNO010000009">
    <property type="protein sequence ID" value="KAK4791246.1"/>
    <property type="molecule type" value="Genomic_DNA"/>
</dbReference>
<keyword evidence="1" id="KW-0862">Zinc</keyword>
<dbReference type="GO" id="GO:0008270">
    <property type="term" value="F:zinc ion binding"/>
    <property type="evidence" value="ECO:0007669"/>
    <property type="project" value="UniProtKB-KW"/>
</dbReference>
<proteinExistence type="predicted"/>